<dbReference type="Gene3D" id="1.10.10.10">
    <property type="entry name" value="Winged helix-like DNA-binding domain superfamily/Winged helix DNA-binding domain"/>
    <property type="match status" value="1"/>
</dbReference>
<dbReference type="InterPro" id="IPR036634">
    <property type="entry name" value="PRD_sf"/>
</dbReference>
<dbReference type="Pfam" id="PF05043">
    <property type="entry name" value="Mga"/>
    <property type="match status" value="1"/>
</dbReference>
<keyword evidence="3" id="KW-0010">Activator</keyword>
<dbReference type="GeneID" id="73796967"/>
<dbReference type="PROSITE" id="PS51094">
    <property type="entry name" value="PTS_EIIA_TYPE_2"/>
    <property type="match status" value="1"/>
</dbReference>
<dbReference type="InterPro" id="IPR011608">
    <property type="entry name" value="PRD"/>
</dbReference>
<protein>
    <submittedName>
        <fullName evidence="7">Transcriptional antiterminator</fullName>
    </submittedName>
</protein>
<reference evidence="7 8" key="1">
    <citation type="submission" date="2019-03" db="EMBL/GenBank/DDBJ databases">
        <title>Genomic Encyclopedia of Type Strains, Phase IV (KMG-IV): sequencing the most valuable type-strain genomes for metagenomic binning, comparative biology and taxonomic classification.</title>
        <authorList>
            <person name="Goeker M."/>
        </authorList>
    </citation>
    <scope>NUCLEOTIDE SEQUENCE [LARGE SCALE GENOMIC DNA]</scope>
    <source>
        <strain evidence="7 8">DSM 29481</strain>
    </source>
</reference>
<dbReference type="Pfam" id="PF00359">
    <property type="entry name" value="PTS_EIIA_2"/>
    <property type="match status" value="1"/>
</dbReference>
<evidence type="ECO:0000256" key="3">
    <source>
        <dbReference type="ARBA" id="ARBA00023159"/>
    </source>
</evidence>
<dbReference type="SUPFAM" id="SSF55804">
    <property type="entry name" value="Phoshotransferase/anion transport protein"/>
    <property type="match status" value="1"/>
</dbReference>
<dbReference type="InterPro" id="IPR016152">
    <property type="entry name" value="PTrfase/Anion_transptr"/>
</dbReference>
<proteinExistence type="predicted"/>
<dbReference type="AlphaFoldDB" id="A0A4R3T7V7"/>
<dbReference type="InterPro" id="IPR050661">
    <property type="entry name" value="BglG_antiterminators"/>
</dbReference>
<keyword evidence="4" id="KW-0804">Transcription</keyword>
<dbReference type="RefSeq" id="WP_008690378.1">
    <property type="nucleotide sequence ID" value="NZ_AP024510.1"/>
</dbReference>
<evidence type="ECO:0000259" key="6">
    <source>
        <dbReference type="PROSITE" id="PS51372"/>
    </source>
</evidence>
<dbReference type="Proteomes" id="UP000295773">
    <property type="component" value="Unassembled WGS sequence"/>
</dbReference>
<dbReference type="Gene3D" id="3.40.930.10">
    <property type="entry name" value="Mannitol-specific EII, Chain A"/>
    <property type="match status" value="1"/>
</dbReference>
<evidence type="ECO:0000259" key="5">
    <source>
        <dbReference type="PROSITE" id="PS51094"/>
    </source>
</evidence>
<dbReference type="PROSITE" id="PS00372">
    <property type="entry name" value="PTS_EIIA_TYPE_2_HIS"/>
    <property type="match status" value="1"/>
</dbReference>
<dbReference type="CDD" id="cd00211">
    <property type="entry name" value="PTS_IIA_fru"/>
    <property type="match status" value="1"/>
</dbReference>
<keyword evidence="1" id="KW-0677">Repeat</keyword>
<dbReference type="InterPro" id="IPR036388">
    <property type="entry name" value="WH-like_DNA-bd_sf"/>
</dbReference>
<feature type="domain" description="PRD" evidence="6">
    <location>
        <begin position="190"/>
        <end position="297"/>
    </location>
</feature>
<dbReference type="EMBL" id="SMBP01000019">
    <property type="protein sequence ID" value="TCU57149.1"/>
    <property type="molecule type" value="Genomic_DNA"/>
</dbReference>
<dbReference type="InterPro" id="IPR002178">
    <property type="entry name" value="PTS_EIIA_type-2_dom"/>
</dbReference>
<sequence>MKSSKLTLFLNLLLEEEDFHKTSYYAEKLMVSSKTISNYINDLRYYMRNHQVALISRHGVGIRLEGSMEERAKLREAIQQDLDETPTSKNRQHKILEKLLMKDECVSVRRLSDAYCVSSTSIVKDLEKIEQHLSQQDLYLQRDKSGTRIIGKEQRIRSAKRKFIFNELMALSQQDKVIDRKTCQAILSRYVDEESQNISRQMIQMAQDKLNFHLDTNYYNQIFVTYAIFISRIRKGYGITEAPARPVVTELHILKTYPITEEITQWLKDAHGITMNDRDIRWVNARIAGVYHEDQKAKDGYSPIVQDIVNELITSIGDIFSVDFMSDELLKTGLSNHFVPMIARLKNNIKITNPFLLQIKQQFTAMFSVISLASSVLEKKLGYTLSDDEIGFILIHFQAALERHNLSKKIAIVYNCNLANALLIENQIKINLPTFDVIELINIQDLKEKYLHDFDFIISTMEVSTDLPSVVISPLADSNDIQKIKQTYDKLIRDVKESRFYSLLQAISSDTILVKQKCKSKEEILKTANDILRKKGYITEDFYQSVLNREKISSTEIGNGIAIPHGLDTFVNHTAIVLITLEEPILWKEDMVRVIFFTAVSFEQKEIMKKLLKDLYHLISANEFIEQISAAETCEEVLGLLYGKRLSK</sequence>
<dbReference type="GO" id="GO:0006355">
    <property type="term" value="P:regulation of DNA-templated transcription"/>
    <property type="evidence" value="ECO:0007669"/>
    <property type="project" value="InterPro"/>
</dbReference>
<feature type="domain" description="PTS EIIA type-2" evidence="5">
    <location>
        <begin position="505"/>
        <end position="644"/>
    </location>
</feature>
<dbReference type="PANTHER" id="PTHR30185">
    <property type="entry name" value="CRYPTIC BETA-GLUCOSIDE BGL OPERON ANTITERMINATOR"/>
    <property type="match status" value="1"/>
</dbReference>
<dbReference type="Pfam" id="PF00874">
    <property type="entry name" value="PRD"/>
    <property type="match status" value="2"/>
</dbReference>
<dbReference type="CDD" id="cd05568">
    <property type="entry name" value="PTS_IIB_bgl_like"/>
    <property type="match status" value="1"/>
</dbReference>
<comment type="caution">
    <text evidence="7">The sequence shown here is derived from an EMBL/GenBank/DDBJ whole genome shotgun (WGS) entry which is preliminary data.</text>
</comment>
<dbReference type="PROSITE" id="PS51372">
    <property type="entry name" value="PRD_2"/>
    <property type="match status" value="2"/>
</dbReference>
<dbReference type="SUPFAM" id="SSF63520">
    <property type="entry name" value="PTS-regulatory domain, PRD"/>
    <property type="match status" value="2"/>
</dbReference>
<dbReference type="Gene3D" id="1.10.1790.10">
    <property type="entry name" value="PRD domain"/>
    <property type="match status" value="2"/>
</dbReference>
<evidence type="ECO:0000256" key="4">
    <source>
        <dbReference type="ARBA" id="ARBA00023163"/>
    </source>
</evidence>
<dbReference type="InterPro" id="IPR007737">
    <property type="entry name" value="Mga_HTH"/>
</dbReference>
<dbReference type="PANTHER" id="PTHR30185:SF18">
    <property type="entry name" value="TRANSCRIPTIONAL REGULATOR MTLR"/>
    <property type="match status" value="1"/>
</dbReference>
<evidence type="ECO:0000256" key="1">
    <source>
        <dbReference type="ARBA" id="ARBA00022737"/>
    </source>
</evidence>
<evidence type="ECO:0000313" key="8">
    <source>
        <dbReference type="Proteomes" id="UP000295773"/>
    </source>
</evidence>
<gene>
    <name evidence="7" type="ORF">EDD61_11950</name>
</gene>
<keyword evidence="8" id="KW-1185">Reference proteome</keyword>
<accession>A0A4R3T7V7</accession>
<keyword evidence="2" id="KW-0805">Transcription regulation</keyword>
<organism evidence="7 8">
    <name type="scientific">Longicatena caecimuris</name>
    <dbReference type="NCBI Taxonomy" id="1796635"/>
    <lineage>
        <taxon>Bacteria</taxon>
        <taxon>Bacillati</taxon>
        <taxon>Bacillota</taxon>
        <taxon>Erysipelotrichia</taxon>
        <taxon>Erysipelotrichales</taxon>
        <taxon>Erysipelotrichaceae</taxon>
        <taxon>Longicatena</taxon>
    </lineage>
</organism>
<name>A0A4R3T7V7_9FIRM</name>
<evidence type="ECO:0000313" key="7">
    <source>
        <dbReference type="EMBL" id="TCU57149.1"/>
    </source>
</evidence>
<evidence type="ECO:0000256" key="2">
    <source>
        <dbReference type="ARBA" id="ARBA00023015"/>
    </source>
</evidence>
<feature type="domain" description="PRD" evidence="6">
    <location>
        <begin position="300"/>
        <end position="407"/>
    </location>
</feature>